<dbReference type="PANTHER" id="PTHR30069:SF29">
    <property type="entry name" value="HEMOGLOBIN AND HEMOGLOBIN-HAPTOGLOBIN-BINDING PROTEIN 1-RELATED"/>
    <property type="match status" value="1"/>
</dbReference>
<evidence type="ECO:0000313" key="15">
    <source>
        <dbReference type="Proteomes" id="UP000530564"/>
    </source>
</evidence>
<dbReference type="GO" id="GO:0009279">
    <property type="term" value="C:cell outer membrane"/>
    <property type="evidence" value="ECO:0007669"/>
    <property type="project" value="UniProtKB-SubCell"/>
</dbReference>
<feature type="domain" description="TonB-dependent receptor plug" evidence="13">
    <location>
        <begin position="38"/>
        <end position="121"/>
    </location>
</feature>
<dbReference type="EMBL" id="JACIDK010000002">
    <property type="protein sequence ID" value="MBB3891258.1"/>
    <property type="molecule type" value="Genomic_DNA"/>
</dbReference>
<evidence type="ECO:0000256" key="7">
    <source>
        <dbReference type="ARBA" id="ARBA00023136"/>
    </source>
</evidence>
<accession>A0A839ZYN6</accession>
<keyword evidence="2" id="KW-0813">Transport</keyword>
<dbReference type="Proteomes" id="UP000530564">
    <property type="component" value="Unassembled WGS sequence"/>
</dbReference>
<evidence type="ECO:0000256" key="11">
    <source>
        <dbReference type="SAM" id="SignalP"/>
    </source>
</evidence>
<dbReference type="InterPro" id="IPR039426">
    <property type="entry name" value="TonB-dep_rcpt-like"/>
</dbReference>
<comment type="similarity">
    <text evidence="10">Belongs to the TonB-dependent receptor family.</text>
</comment>
<dbReference type="RefSeq" id="WP_183771963.1">
    <property type="nucleotide sequence ID" value="NZ_JACIDK010000002.1"/>
</dbReference>
<sequence length="685" mass="74770">MIAPALASAFALAAPEAAAGISTQSSPPVAATPAAATEGVISYPAAFFADSQAANAWEMLLRLPGFTLDTGDKIRGFEGGGGNALIDGQRPTTKTDPLDELLRRVPAAQIERIDLIRGGAPGIDMQGRTVIANVIRKPGGGLQGLVAVANNHIYDGRNLHGFRLELSGGKDGRNWEGSARYGFGADDGGDFGPGVVIGPDGRPLRVSQIDSTGGIGNQTLTGAYEQPVLGGKLRVNGRQFWEKYKFKEDNVFILPEPGLATTDDINHTYETELGLRFTRDLGPRATLDLIGLRQTRDRDISSIYVEAAEEDRFNLQRDGSETIGRGVLSYRASETLSFEAGGEGAFNRLESQTRLTVGGAPVLLPAADVVVEETRGEVFAKSVWRPTSKWTLEGGLRYEASSISSSGDVALEKSLNFLKPRLAATWAPTEATQVRLRFERVVGQLSFDDFVADSSLNTGVVTAGNPDLDPEQAWVSEIAVEQRFWKDGVVGVTLRRSELTDAIDRAPVITEVGIFDSPANIGDGTKDELVLNLTAPLGRFGLSGAQLKGEATWRRSEVIDPTTGESREISKLRPVEWEATFSQDLPQWRTTWGVDVYGGWRETSYRFNEVSTFKLGTFVRPFAEWRVRPDIIVRFELPNITERGLRRTRTVYEGPRGSSQVAFTDDRKLEFGRMYYVRIRKTFGA</sequence>
<evidence type="ECO:0000256" key="4">
    <source>
        <dbReference type="ARBA" id="ARBA00022692"/>
    </source>
</evidence>
<organism evidence="14 15">
    <name type="scientific">Phenylobacterium haematophilum</name>
    <dbReference type="NCBI Taxonomy" id="98513"/>
    <lineage>
        <taxon>Bacteria</taxon>
        <taxon>Pseudomonadati</taxon>
        <taxon>Pseudomonadota</taxon>
        <taxon>Alphaproteobacteria</taxon>
        <taxon>Caulobacterales</taxon>
        <taxon>Caulobacteraceae</taxon>
        <taxon>Phenylobacterium</taxon>
    </lineage>
</organism>
<keyword evidence="15" id="KW-1185">Reference proteome</keyword>
<dbReference type="InterPro" id="IPR012910">
    <property type="entry name" value="Plug_dom"/>
</dbReference>
<proteinExistence type="inferred from homology"/>
<feature type="chain" id="PRO_5032863091" evidence="11">
    <location>
        <begin position="20"/>
        <end position="685"/>
    </location>
</feature>
<dbReference type="Pfam" id="PF07715">
    <property type="entry name" value="Plug"/>
    <property type="match status" value="1"/>
</dbReference>
<dbReference type="InterPro" id="IPR036942">
    <property type="entry name" value="Beta-barrel_TonB_sf"/>
</dbReference>
<dbReference type="GO" id="GO:0015344">
    <property type="term" value="F:siderophore uptake transmembrane transporter activity"/>
    <property type="evidence" value="ECO:0007669"/>
    <property type="project" value="TreeGrafter"/>
</dbReference>
<evidence type="ECO:0000256" key="5">
    <source>
        <dbReference type="ARBA" id="ARBA00022729"/>
    </source>
</evidence>
<evidence type="ECO:0000256" key="8">
    <source>
        <dbReference type="ARBA" id="ARBA00023170"/>
    </source>
</evidence>
<dbReference type="PANTHER" id="PTHR30069">
    <property type="entry name" value="TONB-DEPENDENT OUTER MEMBRANE RECEPTOR"/>
    <property type="match status" value="1"/>
</dbReference>
<comment type="subcellular location">
    <subcellularLocation>
        <location evidence="1">Cell outer membrane</location>
        <topology evidence="1">Multi-pass membrane protein</topology>
    </subcellularLocation>
</comment>
<dbReference type="AlphaFoldDB" id="A0A839ZYN6"/>
<evidence type="ECO:0000259" key="12">
    <source>
        <dbReference type="Pfam" id="PF00593"/>
    </source>
</evidence>
<keyword evidence="7 10" id="KW-0472">Membrane</keyword>
<evidence type="ECO:0000256" key="10">
    <source>
        <dbReference type="RuleBase" id="RU003357"/>
    </source>
</evidence>
<name>A0A839ZYN6_9CAUL</name>
<evidence type="ECO:0000256" key="1">
    <source>
        <dbReference type="ARBA" id="ARBA00004571"/>
    </source>
</evidence>
<keyword evidence="6 10" id="KW-0798">TonB box</keyword>
<dbReference type="GO" id="GO:0044718">
    <property type="term" value="P:siderophore transmembrane transport"/>
    <property type="evidence" value="ECO:0007669"/>
    <property type="project" value="TreeGrafter"/>
</dbReference>
<dbReference type="InterPro" id="IPR000531">
    <property type="entry name" value="Beta-barrel_TonB"/>
</dbReference>
<keyword evidence="9" id="KW-0998">Cell outer membrane</keyword>
<protein>
    <submittedName>
        <fullName evidence="14">Outer membrane receptor for ferrienterochelin and colicin</fullName>
    </submittedName>
</protein>
<feature type="signal peptide" evidence="11">
    <location>
        <begin position="1"/>
        <end position="19"/>
    </location>
</feature>
<gene>
    <name evidence="14" type="ORF">GGQ61_001975</name>
</gene>
<evidence type="ECO:0000256" key="6">
    <source>
        <dbReference type="ARBA" id="ARBA00023077"/>
    </source>
</evidence>
<keyword evidence="5 11" id="KW-0732">Signal</keyword>
<feature type="domain" description="TonB-dependent receptor-like beta-barrel" evidence="12">
    <location>
        <begin position="223"/>
        <end position="536"/>
    </location>
</feature>
<evidence type="ECO:0000313" key="14">
    <source>
        <dbReference type="EMBL" id="MBB3891258.1"/>
    </source>
</evidence>
<evidence type="ECO:0000259" key="13">
    <source>
        <dbReference type="Pfam" id="PF07715"/>
    </source>
</evidence>
<dbReference type="Gene3D" id="2.40.170.20">
    <property type="entry name" value="TonB-dependent receptor, beta-barrel domain"/>
    <property type="match status" value="1"/>
</dbReference>
<keyword evidence="8 14" id="KW-0675">Receptor</keyword>
<comment type="caution">
    <text evidence="14">The sequence shown here is derived from an EMBL/GenBank/DDBJ whole genome shotgun (WGS) entry which is preliminary data.</text>
</comment>
<keyword evidence="4" id="KW-0812">Transmembrane</keyword>
<evidence type="ECO:0000256" key="2">
    <source>
        <dbReference type="ARBA" id="ARBA00022448"/>
    </source>
</evidence>
<reference evidence="14 15" key="1">
    <citation type="submission" date="2020-08" db="EMBL/GenBank/DDBJ databases">
        <title>Genomic Encyclopedia of Type Strains, Phase IV (KMG-IV): sequencing the most valuable type-strain genomes for metagenomic binning, comparative biology and taxonomic classification.</title>
        <authorList>
            <person name="Goeker M."/>
        </authorList>
    </citation>
    <scope>NUCLEOTIDE SEQUENCE [LARGE SCALE GENOMIC DNA]</scope>
    <source>
        <strain evidence="14 15">DSM 21793</strain>
    </source>
</reference>
<dbReference type="Pfam" id="PF00593">
    <property type="entry name" value="TonB_dep_Rec_b-barrel"/>
    <property type="match status" value="1"/>
</dbReference>
<keyword evidence="3" id="KW-1134">Transmembrane beta strand</keyword>
<evidence type="ECO:0000256" key="9">
    <source>
        <dbReference type="ARBA" id="ARBA00023237"/>
    </source>
</evidence>
<evidence type="ECO:0000256" key="3">
    <source>
        <dbReference type="ARBA" id="ARBA00022452"/>
    </source>
</evidence>
<dbReference type="SUPFAM" id="SSF56935">
    <property type="entry name" value="Porins"/>
    <property type="match status" value="1"/>
</dbReference>